<name>A0ABQ7GRK8_DUNSA</name>
<keyword evidence="3" id="KW-1185">Reference proteome</keyword>
<dbReference type="InterPro" id="IPR016024">
    <property type="entry name" value="ARM-type_fold"/>
</dbReference>
<feature type="compositionally biased region" description="Low complexity" evidence="1">
    <location>
        <begin position="455"/>
        <end position="474"/>
    </location>
</feature>
<organism evidence="2 3">
    <name type="scientific">Dunaliella salina</name>
    <name type="common">Green alga</name>
    <name type="synonym">Protococcus salinus</name>
    <dbReference type="NCBI Taxonomy" id="3046"/>
    <lineage>
        <taxon>Eukaryota</taxon>
        <taxon>Viridiplantae</taxon>
        <taxon>Chlorophyta</taxon>
        <taxon>core chlorophytes</taxon>
        <taxon>Chlorophyceae</taxon>
        <taxon>CS clade</taxon>
        <taxon>Chlamydomonadales</taxon>
        <taxon>Dunaliellaceae</taxon>
        <taxon>Dunaliella</taxon>
    </lineage>
</organism>
<sequence length="1098" mass="110644">MGVLWCSHPAAGNQKQPPGTSGATQAASQQHNHGGRGFYKCNSWDGFRLEVEDSAGWARISDALQRVAGASAAAAANVPPDLRLVAAEVVVAAAPLAHKPLVGKAGGLLRGLGSVLAEPFSGASSGTGTASNPNPPVTLAATHMTGEGSSGRSMGDALVLRLQERQQKVLVLQALWSLSRTPGGPQAISVSGAAAAPAAPSTTRSRRSSPANHMAPNNAVSATHGHGNASSNSSGSQGGGAKASMGVPVLPGLVMLIVQVQDHGLKAHAAGVIAAVSCHLDPTLLSTIGGTAGLAAGLVAVVTNLVPVLTKALFTANGVRTPSPSSYAGPTHSPPPLPRTASPGMGSAYGPEGPDFNTIEAQALACIMALAALAELCRSAPVAARVATLKGLPAALAAALRIHSMDMCLYAAGLAGNLLNHTASQSATITAARGTLSKDLVKCLKVFCTAPHPLSTAPSAPSTSPASQAQQPTTEGPHAAGASFPGYPATAPGGASVGNSAVQGAHTNVPQPSSGSSQESTGSSPASLEPVDKQEALVLLLGALRNLASCEQGRAEMANDSATVPLLLCILRQEPWQIARPNQSKARTLKERPYDVNMGPVMEQPYRPPVPSAAAPGEPAGTAARGRVGEGGAAALGPHGAHGDPTCSPPRTMRTEAGLGRAGTAAEAGEGGMAAGEQQHVGSRGAKQQLEPMYRPHIQVLAASVLANLSVDRTSQEAFVADADLVIRALLDVLSCAVTLPSRSPSSSVPSSTSPSSTPQVSNIRRPSKMSPMSALQESMIKGPSSLHDRGRIAHNRAPSDGFTRGTPGLVTSASGGLAMSASGVQSSAVQLSLDSIAADGQLAGSRRMPVGGAESSTHSSIPALAPSNGAYSSPFGNGHTTAALGHPVVKEAGAAAAAGSGTAAVIPIPENPAEEAQLQCCVAVALSNAMSHSVLARAALTHVRTVPLLCALIMRIPCPGEILEAASASPHSLHSLRQTLEGWGRLVSVAALRALQQLLSSVGPRALQQLRAPKPGEALPTSVRSHSKLPSMVPGSTAKEGPLPGSATAAAQQASLGVAGISVADLPPTPTLKQLLDKTITLLDWVNYYDLEGHALF</sequence>
<evidence type="ECO:0000313" key="3">
    <source>
        <dbReference type="Proteomes" id="UP000815325"/>
    </source>
</evidence>
<feature type="compositionally biased region" description="Polar residues" evidence="1">
    <location>
        <begin position="497"/>
        <end position="509"/>
    </location>
</feature>
<feature type="compositionally biased region" description="Low complexity" evidence="1">
    <location>
        <begin position="193"/>
        <end position="211"/>
    </location>
</feature>
<proteinExistence type="predicted"/>
<feature type="compositionally biased region" description="Low complexity" evidence="1">
    <location>
        <begin position="224"/>
        <end position="235"/>
    </location>
</feature>
<feature type="region of interest" description="Disordered" evidence="1">
    <location>
        <begin position="610"/>
        <end position="687"/>
    </location>
</feature>
<evidence type="ECO:0000256" key="1">
    <source>
        <dbReference type="SAM" id="MobiDB-lite"/>
    </source>
</evidence>
<feature type="compositionally biased region" description="Low complexity" evidence="1">
    <location>
        <begin position="612"/>
        <end position="626"/>
    </location>
</feature>
<dbReference type="Proteomes" id="UP000815325">
    <property type="component" value="Unassembled WGS sequence"/>
</dbReference>
<dbReference type="EMBL" id="MU069623">
    <property type="protein sequence ID" value="KAF5837248.1"/>
    <property type="molecule type" value="Genomic_DNA"/>
</dbReference>
<gene>
    <name evidence="2" type="ORF">DUNSADRAFT_4639</name>
</gene>
<accession>A0ABQ7GRK8</accession>
<feature type="region of interest" description="Disordered" evidence="1">
    <location>
        <begin position="455"/>
        <end position="529"/>
    </location>
</feature>
<dbReference type="Gene3D" id="1.25.10.10">
    <property type="entry name" value="Leucine-rich Repeat Variant"/>
    <property type="match status" value="1"/>
</dbReference>
<feature type="compositionally biased region" description="Low complexity" evidence="1">
    <location>
        <begin position="656"/>
        <end position="668"/>
    </location>
</feature>
<comment type="caution">
    <text evidence="2">The sequence shown here is derived from an EMBL/GenBank/DDBJ whole genome shotgun (WGS) entry which is preliminary data.</text>
</comment>
<feature type="region of interest" description="Disordered" evidence="1">
    <location>
        <begin position="321"/>
        <end position="349"/>
    </location>
</feature>
<feature type="compositionally biased region" description="Low complexity" evidence="1">
    <location>
        <begin position="741"/>
        <end position="762"/>
    </location>
</feature>
<feature type="region of interest" description="Disordered" evidence="1">
    <location>
        <begin position="1"/>
        <end position="35"/>
    </location>
</feature>
<feature type="compositionally biased region" description="Polar residues" evidence="1">
    <location>
        <begin position="13"/>
        <end position="32"/>
    </location>
</feature>
<evidence type="ECO:0000313" key="2">
    <source>
        <dbReference type="EMBL" id="KAF5837248.1"/>
    </source>
</evidence>
<dbReference type="InterPro" id="IPR011989">
    <property type="entry name" value="ARM-like"/>
</dbReference>
<feature type="region of interest" description="Disordered" evidence="1">
    <location>
        <begin position="741"/>
        <end position="809"/>
    </location>
</feature>
<feature type="compositionally biased region" description="Low complexity" evidence="1">
    <location>
        <begin position="122"/>
        <end position="131"/>
    </location>
</feature>
<feature type="compositionally biased region" description="Low complexity" evidence="1">
    <location>
        <begin position="510"/>
        <end position="527"/>
    </location>
</feature>
<dbReference type="SUPFAM" id="SSF48371">
    <property type="entry name" value="ARM repeat"/>
    <property type="match status" value="1"/>
</dbReference>
<feature type="region of interest" description="Disordered" evidence="1">
    <location>
        <begin position="186"/>
        <end position="243"/>
    </location>
</feature>
<protein>
    <submittedName>
        <fullName evidence="2">Uncharacterized protein</fullName>
    </submittedName>
</protein>
<feature type="region of interest" description="Disordered" evidence="1">
    <location>
        <begin position="122"/>
        <end position="153"/>
    </location>
</feature>
<reference evidence="2" key="1">
    <citation type="submission" date="2017-08" db="EMBL/GenBank/DDBJ databases">
        <authorList>
            <person name="Polle J.E."/>
            <person name="Barry K."/>
            <person name="Cushman J."/>
            <person name="Schmutz J."/>
            <person name="Tran D."/>
            <person name="Hathwaick L.T."/>
            <person name="Yim W.C."/>
            <person name="Jenkins J."/>
            <person name="Mckie-Krisberg Z.M."/>
            <person name="Prochnik S."/>
            <person name="Lindquist E."/>
            <person name="Dockter R.B."/>
            <person name="Adam C."/>
            <person name="Molina H."/>
            <person name="Bunkerborg J."/>
            <person name="Jin E."/>
            <person name="Buchheim M."/>
            <person name="Magnuson J."/>
        </authorList>
    </citation>
    <scope>NUCLEOTIDE SEQUENCE</scope>
    <source>
        <strain evidence="2">CCAP 19/18</strain>
    </source>
</reference>
<feature type="region of interest" description="Disordered" evidence="1">
    <location>
        <begin position="1011"/>
        <end position="1046"/>
    </location>
</feature>